<reference evidence="1 2" key="1">
    <citation type="journal article" date="2018" name="Nat. Genet.">
        <title>The Rosa genome provides new insights in the design of modern roses.</title>
        <authorList>
            <person name="Bendahmane M."/>
        </authorList>
    </citation>
    <scope>NUCLEOTIDE SEQUENCE [LARGE SCALE GENOMIC DNA]</scope>
    <source>
        <strain evidence="2">cv. Old Blush</strain>
    </source>
</reference>
<name>A0A2P6QU32_ROSCH</name>
<sequence>MPLLWCRGHSAVSWSGLLSLLSGYQREGESSLYVVCLFWDTVSERVKTVHLNVGGWVVSVQVWLLLIVARGYERKIWLRVETF</sequence>
<accession>A0A2P6QU32</accession>
<dbReference type="EMBL" id="PDCK01000042">
    <property type="protein sequence ID" value="PRQ37688.1"/>
    <property type="molecule type" value="Genomic_DNA"/>
</dbReference>
<organism evidence="1 2">
    <name type="scientific">Rosa chinensis</name>
    <name type="common">China rose</name>
    <dbReference type="NCBI Taxonomy" id="74649"/>
    <lineage>
        <taxon>Eukaryota</taxon>
        <taxon>Viridiplantae</taxon>
        <taxon>Streptophyta</taxon>
        <taxon>Embryophyta</taxon>
        <taxon>Tracheophyta</taxon>
        <taxon>Spermatophyta</taxon>
        <taxon>Magnoliopsida</taxon>
        <taxon>eudicotyledons</taxon>
        <taxon>Gunneridae</taxon>
        <taxon>Pentapetalae</taxon>
        <taxon>rosids</taxon>
        <taxon>fabids</taxon>
        <taxon>Rosales</taxon>
        <taxon>Rosaceae</taxon>
        <taxon>Rosoideae</taxon>
        <taxon>Rosoideae incertae sedis</taxon>
        <taxon>Rosa</taxon>
    </lineage>
</organism>
<dbReference type="Gramene" id="PRQ37688">
    <property type="protein sequence ID" value="PRQ37688"/>
    <property type="gene ID" value="RchiOBHm_Chr4g0405391"/>
</dbReference>
<gene>
    <name evidence="1" type="ORF">RchiOBHm_Chr4g0405391</name>
</gene>
<dbReference type="AlphaFoldDB" id="A0A2P6QU32"/>
<keyword evidence="2" id="KW-1185">Reference proteome</keyword>
<comment type="caution">
    <text evidence="1">The sequence shown here is derived from an EMBL/GenBank/DDBJ whole genome shotgun (WGS) entry which is preliminary data.</text>
</comment>
<proteinExistence type="predicted"/>
<dbReference type="Proteomes" id="UP000238479">
    <property type="component" value="Chromosome 4"/>
</dbReference>
<evidence type="ECO:0000313" key="1">
    <source>
        <dbReference type="EMBL" id="PRQ37688.1"/>
    </source>
</evidence>
<protein>
    <submittedName>
        <fullName evidence="1">Uncharacterized protein</fullName>
    </submittedName>
</protein>
<evidence type="ECO:0000313" key="2">
    <source>
        <dbReference type="Proteomes" id="UP000238479"/>
    </source>
</evidence>